<accession>A0A165HXG8</accession>
<feature type="non-terminal residue" evidence="1">
    <location>
        <position position="1"/>
    </location>
</feature>
<organism evidence="1 2">
    <name type="scientific">Exidia glandulosa HHB12029</name>
    <dbReference type="NCBI Taxonomy" id="1314781"/>
    <lineage>
        <taxon>Eukaryota</taxon>
        <taxon>Fungi</taxon>
        <taxon>Dikarya</taxon>
        <taxon>Basidiomycota</taxon>
        <taxon>Agaricomycotina</taxon>
        <taxon>Agaricomycetes</taxon>
        <taxon>Auriculariales</taxon>
        <taxon>Exidiaceae</taxon>
        <taxon>Exidia</taxon>
    </lineage>
</organism>
<evidence type="ECO:0000313" key="1">
    <source>
        <dbReference type="EMBL" id="KZV92598.1"/>
    </source>
</evidence>
<dbReference type="InParanoid" id="A0A165HXG8"/>
<dbReference type="EMBL" id="KV426005">
    <property type="protein sequence ID" value="KZV92598.1"/>
    <property type="molecule type" value="Genomic_DNA"/>
</dbReference>
<dbReference type="AlphaFoldDB" id="A0A165HXG8"/>
<protein>
    <recommendedName>
        <fullName evidence="3">Myb/SANT-like domain-containing protein</fullName>
    </recommendedName>
</protein>
<sequence>NAEWWYEDIVALVNAALPELATAGEGHKLQAAAKKRVAAVLNARLRGGAAKSEKGVQQKLTDVLKIYHSVTFLKGLDQQGSGLHWDDTFGANVRSPADENIWDGIISKHP</sequence>
<name>A0A165HXG8_EXIGL</name>
<reference evidence="1 2" key="1">
    <citation type="journal article" date="2016" name="Mol. Biol. Evol.">
        <title>Comparative Genomics of Early-Diverging Mushroom-Forming Fungi Provides Insights into the Origins of Lignocellulose Decay Capabilities.</title>
        <authorList>
            <person name="Nagy L.G."/>
            <person name="Riley R."/>
            <person name="Tritt A."/>
            <person name="Adam C."/>
            <person name="Daum C."/>
            <person name="Floudas D."/>
            <person name="Sun H."/>
            <person name="Yadav J.S."/>
            <person name="Pangilinan J."/>
            <person name="Larsson K.H."/>
            <person name="Matsuura K."/>
            <person name="Barry K."/>
            <person name="Labutti K."/>
            <person name="Kuo R."/>
            <person name="Ohm R.A."/>
            <person name="Bhattacharya S.S."/>
            <person name="Shirouzu T."/>
            <person name="Yoshinaga Y."/>
            <person name="Martin F.M."/>
            <person name="Grigoriev I.V."/>
            <person name="Hibbett D.S."/>
        </authorList>
    </citation>
    <scope>NUCLEOTIDE SEQUENCE [LARGE SCALE GENOMIC DNA]</scope>
    <source>
        <strain evidence="1 2">HHB12029</strain>
    </source>
</reference>
<gene>
    <name evidence="1" type="ORF">EXIGLDRAFT_568413</name>
</gene>
<evidence type="ECO:0008006" key="3">
    <source>
        <dbReference type="Google" id="ProtNLM"/>
    </source>
</evidence>
<proteinExistence type="predicted"/>
<dbReference type="Proteomes" id="UP000077266">
    <property type="component" value="Unassembled WGS sequence"/>
</dbReference>
<feature type="non-terminal residue" evidence="1">
    <location>
        <position position="110"/>
    </location>
</feature>
<dbReference type="STRING" id="1314781.A0A165HXG8"/>
<keyword evidence="2" id="KW-1185">Reference proteome</keyword>
<evidence type="ECO:0000313" key="2">
    <source>
        <dbReference type="Proteomes" id="UP000077266"/>
    </source>
</evidence>
<dbReference type="OrthoDB" id="3043218at2759"/>